<evidence type="ECO:0000313" key="7">
    <source>
        <dbReference type="Proteomes" id="UP000700334"/>
    </source>
</evidence>
<evidence type="ECO:0000256" key="4">
    <source>
        <dbReference type="ARBA" id="ARBA00034495"/>
    </source>
</evidence>
<gene>
    <name evidence="6" type="ORF">J0S82_004419</name>
</gene>
<evidence type="ECO:0000256" key="2">
    <source>
        <dbReference type="ARBA" id="ARBA00022737"/>
    </source>
</evidence>
<reference evidence="6" key="1">
    <citation type="journal article" date="2021" name="Evol. Appl.">
        <title>The genome of the Pyrenean desman and the effects of bottlenecks and inbreeding on the genomic landscape of an endangered species.</title>
        <authorList>
            <person name="Escoda L."/>
            <person name="Castresana J."/>
        </authorList>
    </citation>
    <scope>NUCLEOTIDE SEQUENCE</scope>
    <source>
        <strain evidence="6">IBE-C5619</strain>
    </source>
</reference>
<comment type="subunit">
    <text evidence="1 5">Interacts with hair keratins.</text>
</comment>
<dbReference type="Pfam" id="PF05287">
    <property type="entry name" value="PMG"/>
    <property type="match status" value="2"/>
</dbReference>
<dbReference type="GO" id="GO:0005829">
    <property type="term" value="C:cytosol"/>
    <property type="evidence" value="ECO:0007669"/>
    <property type="project" value="UniProtKB-ARBA"/>
</dbReference>
<keyword evidence="2" id="KW-0677">Repeat</keyword>
<name>A0A8J6ABC8_GALPY</name>
<accession>A0A8J6ABC8</accession>
<keyword evidence="7" id="KW-1185">Reference proteome</keyword>
<comment type="similarity">
    <text evidence="4 5">Belongs to the PMG family.</text>
</comment>
<evidence type="ECO:0000256" key="1">
    <source>
        <dbReference type="ARBA" id="ARBA00011662"/>
    </source>
</evidence>
<dbReference type="EMBL" id="JAGFMF010011629">
    <property type="protein sequence ID" value="KAG8518489.1"/>
    <property type="molecule type" value="Genomic_DNA"/>
</dbReference>
<dbReference type="GO" id="GO:0005198">
    <property type="term" value="F:structural molecule activity"/>
    <property type="evidence" value="ECO:0007669"/>
    <property type="project" value="InterPro"/>
</dbReference>
<organism evidence="6 7">
    <name type="scientific">Galemys pyrenaicus</name>
    <name type="common">Iberian desman</name>
    <name type="synonym">Pyrenean desman</name>
    <dbReference type="NCBI Taxonomy" id="202257"/>
    <lineage>
        <taxon>Eukaryota</taxon>
        <taxon>Metazoa</taxon>
        <taxon>Chordata</taxon>
        <taxon>Craniata</taxon>
        <taxon>Vertebrata</taxon>
        <taxon>Euteleostomi</taxon>
        <taxon>Mammalia</taxon>
        <taxon>Eutheria</taxon>
        <taxon>Laurasiatheria</taxon>
        <taxon>Eulipotyphla</taxon>
        <taxon>Talpidae</taxon>
        <taxon>Galemys</taxon>
    </lineage>
</organism>
<dbReference type="PANTHER" id="PTHR23260:SF7">
    <property type="entry name" value="KERATIN-ASSOCIATED PROTEIN 26-1"/>
    <property type="match status" value="1"/>
</dbReference>
<dbReference type="AlphaFoldDB" id="A0A8J6ABC8"/>
<dbReference type="Proteomes" id="UP000700334">
    <property type="component" value="Unassembled WGS sequence"/>
</dbReference>
<sequence>MSYRCCSGNFSSRSLGGYISYPASSCGSSYPSNLVYTTDLCSPGTCQLGSSVSTGCQETCCEPSSCQTSCVVSSPCLPSCSRPRTSVLCSPCQTTYAGSLGCRSNSSCSLGCAPRSYYSLGCAPRSYYSLGCGSRSFSSPFFGSYGFRSLGFGDCGFPSLSWGSRFYYPTYFGSRSCQSSCYRPTCGSTFSHYGSGNFSSRSFGGYLGHPGSTFESFCPNNLAYSANCQPGSPFYGGCQENFCEAAGCQTPCSGTRSFPASCLRPKNNMFFSQMNQAGSQGCGNAGFGPFGYGCIGFQPQSSGSGFCRPNYLSSRSCQSTCYQPAFGSRFYGSTY</sequence>
<comment type="function">
    <text evidence="5">In the hair cortex, hair keratin intermediate filaments are embedded in an interfilamentous matrix, consisting of hair keratin-associated proteins (KRTAP), which are essential for the formation of a rigid and resistant hair shaft through their extensive disulfide bond cross-linking with abundant cysteine residues of hair keratins. The matrix proteins include the high-sulfur and high-glycine-tyrosine keratins.</text>
</comment>
<protein>
    <recommendedName>
        <fullName evidence="5">Keratin-associated protein</fullName>
    </recommendedName>
</protein>
<evidence type="ECO:0000313" key="6">
    <source>
        <dbReference type="EMBL" id="KAG8518489.1"/>
    </source>
</evidence>
<dbReference type="InterPro" id="IPR007951">
    <property type="entry name" value="KRTAP_PMG"/>
</dbReference>
<comment type="caution">
    <text evidence="6">The sequence shown here is derived from an EMBL/GenBank/DDBJ whole genome shotgun (WGS) entry which is preliminary data.</text>
</comment>
<dbReference type="InterPro" id="IPR007659">
    <property type="entry name" value="Keratin_matx"/>
</dbReference>
<evidence type="ECO:0000256" key="3">
    <source>
        <dbReference type="ARBA" id="ARBA00022744"/>
    </source>
</evidence>
<evidence type="ECO:0000256" key="5">
    <source>
        <dbReference type="RuleBase" id="RU369044"/>
    </source>
</evidence>
<dbReference type="OrthoDB" id="9834780at2759"/>
<dbReference type="PANTHER" id="PTHR23260">
    <property type="entry name" value="KERATIN ASSOCIATED PROTEIN 3-3-RELATED"/>
    <property type="match status" value="1"/>
</dbReference>
<dbReference type="GO" id="GO:0045095">
    <property type="term" value="C:keratin filament"/>
    <property type="evidence" value="ECO:0007669"/>
    <property type="project" value="UniProtKB-UniRule"/>
</dbReference>
<proteinExistence type="inferred from homology"/>
<keyword evidence="3 5" id="KW-0416">Keratin</keyword>